<dbReference type="STRING" id="553469.SAMN04487947_0844"/>
<evidence type="ECO:0000256" key="1">
    <source>
        <dbReference type="ARBA" id="ARBA00023015"/>
    </source>
</evidence>
<keyword evidence="6" id="KW-1185">Reference proteome</keyword>
<accession>A0A1I6GAS2</accession>
<gene>
    <name evidence="5" type="ORF">SAMN04487947_0844</name>
</gene>
<dbReference type="AlphaFoldDB" id="A0A1I6GAS2"/>
<feature type="domain" description="HTH bat-type" evidence="3">
    <location>
        <begin position="156"/>
        <end position="207"/>
    </location>
</feature>
<dbReference type="InterPro" id="IPR031803">
    <property type="entry name" value="BAT_GAF/HTH-assoc"/>
</dbReference>
<name>A0A1I6GAS2_9EURY</name>
<reference evidence="6" key="1">
    <citation type="submission" date="2016-10" db="EMBL/GenBank/DDBJ databases">
        <authorList>
            <person name="Varghese N."/>
            <person name="Submissions S."/>
        </authorList>
    </citation>
    <scope>NUCLEOTIDE SEQUENCE [LARGE SCALE GENOMIC DNA]</scope>
    <source>
        <strain evidence="6">CGMCC 1.7736</strain>
    </source>
</reference>
<dbReference type="EMBL" id="FOYT01000001">
    <property type="protein sequence ID" value="SFR39303.1"/>
    <property type="molecule type" value="Genomic_DNA"/>
</dbReference>
<dbReference type="Proteomes" id="UP000198531">
    <property type="component" value="Unassembled WGS sequence"/>
</dbReference>
<evidence type="ECO:0000313" key="6">
    <source>
        <dbReference type="Proteomes" id="UP000198531"/>
    </source>
</evidence>
<keyword evidence="2" id="KW-0804">Transcription</keyword>
<dbReference type="InterPro" id="IPR007050">
    <property type="entry name" value="HTH_bacterioopsin"/>
</dbReference>
<dbReference type="OrthoDB" id="156233at2157"/>
<evidence type="ECO:0000256" key="2">
    <source>
        <dbReference type="ARBA" id="ARBA00023163"/>
    </source>
</evidence>
<dbReference type="PANTHER" id="PTHR34236">
    <property type="entry name" value="DIMETHYL SULFOXIDE REDUCTASE TRANSCRIPTIONAL ACTIVATOR"/>
    <property type="match status" value="1"/>
</dbReference>
<proteinExistence type="predicted"/>
<evidence type="ECO:0000259" key="3">
    <source>
        <dbReference type="Pfam" id="PF04967"/>
    </source>
</evidence>
<keyword evidence="1" id="KW-0805">Transcription regulation</keyword>
<feature type="domain" description="Bacterioopsin transcriptional activator GAF and HTH associated" evidence="4">
    <location>
        <begin position="7"/>
        <end position="140"/>
    </location>
</feature>
<evidence type="ECO:0000313" key="5">
    <source>
        <dbReference type="EMBL" id="SFR39303.1"/>
    </source>
</evidence>
<evidence type="ECO:0000259" key="4">
    <source>
        <dbReference type="Pfam" id="PF15915"/>
    </source>
</evidence>
<organism evidence="5 6">
    <name type="scientific">Halogeometricum rufum</name>
    <dbReference type="NCBI Taxonomy" id="553469"/>
    <lineage>
        <taxon>Archaea</taxon>
        <taxon>Methanobacteriati</taxon>
        <taxon>Methanobacteriota</taxon>
        <taxon>Stenosarchaea group</taxon>
        <taxon>Halobacteria</taxon>
        <taxon>Halobacteriales</taxon>
        <taxon>Haloferacaceae</taxon>
        <taxon>Halogeometricum</taxon>
    </lineage>
</organism>
<dbReference type="Pfam" id="PF04967">
    <property type="entry name" value="HTH_10"/>
    <property type="match status" value="1"/>
</dbReference>
<dbReference type="PANTHER" id="PTHR34236:SF1">
    <property type="entry name" value="DIMETHYL SULFOXIDE REDUCTASE TRANSCRIPTIONAL ACTIVATOR"/>
    <property type="match status" value="1"/>
</dbReference>
<sequence>MTIIGKFHVTAEMFPLTATLQSVPDAVIEVERVVSMRTTLTPYFWVSDCDLAAFERAVDEDPSIQNVRRLDTFEDAGLFRGEWTEQTEAILFVYREVNAVILEATGRRDGWSLRVRFENYHSLQDFNEYCQANGIEFELKQLFDETEGHQGSQFGLTEKQADALTTAWRAGYFETPRRATLEDVADELGIAKQSAGQLLRRAHHRLVGNALATTPPDDEPEKGI</sequence>
<protein>
    <submittedName>
        <fullName evidence="5">GAF and HTH_10 associated domain-containing protein</fullName>
    </submittedName>
</protein>
<dbReference type="Pfam" id="PF15915">
    <property type="entry name" value="BAT"/>
    <property type="match status" value="1"/>
</dbReference>
<dbReference type="RefSeq" id="WP_089804875.1">
    <property type="nucleotide sequence ID" value="NZ_FOYT01000001.1"/>
</dbReference>